<protein>
    <submittedName>
        <fullName evidence="2">Uncharacterized protein</fullName>
    </submittedName>
</protein>
<feature type="region of interest" description="Disordered" evidence="1">
    <location>
        <begin position="161"/>
        <end position="185"/>
    </location>
</feature>
<feature type="compositionally biased region" description="Acidic residues" evidence="1">
    <location>
        <begin position="161"/>
        <end position="174"/>
    </location>
</feature>
<comment type="caution">
    <text evidence="2">The sequence shown here is derived from an EMBL/GenBank/DDBJ whole genome shotgun (WGS) entry which is preliminary data.</text>
</comment>
<name>A0AAV3R225_LITER</name>
<gene>
    <name evidence="2" type="ORF">LIER_40957</name>
</gene>
<feature type="compositionally biased region" description="Low complexity" evidence="1">
    <location>
        <begin position="175"/>
        <end position="185"/>
    </location>
</feature>
<evidence type="ECO:0000256" key="1">
    <source>
        <dbReference type="SAM" id="MobiDB-lite"/>
    </source>
</evidence>
<proteinExistence type="predicted"/>
<dbReference type="Proteomes" id="UP001454036">
    <property type="component" value="Unassembled WGS sequence"/>
</dbReference>
<evidence type="ECO:0000313" key="2">
    <source>
        <dbReference type="EMBL" id="GAA0170419.1"/>
    </source>
</evidence>
<organism evidence="2 3">
    <name type="scientific">Lithospermum erythrorhizon</name>
    <name type="common">Purple gromwell</name>
    <name type="synonym">Lithospermum officinale var. erythrorhizon</name>
    <dbReference type="NCBI Taxonomy" id="34254"/>
    <lineage>
        <taxon>Eukaryota</taxon>
        <taxon>Viridiplantae</taxon>
        <taxon>Streptophyta</taxon>
        <taxon>Embryophyta</taxon>
        <taxon>Tracheophyta</taxon>
        <taxon>Spermatophyta</taxon>
        <taxon>Magnoliopsida</taxon>
        <taxon>eudicotyledons</taxon>
        <taxon>Gunneridae</taxon>
        <taxon>Pentapetalae</taxon>
        <taxon>asterids</taxon>
        <taxon>lamiids</taxon>
        <taxon>Boraginales</taxon>
        <taxon>Boraginaceae</taxon>
        <taxon>Boraginoideae</taxon>
        <taxon>Lithospermeae</taxon>
        <taxon>Lithospermum</taxon>
    </lineage>
</organism>
<dbReference type="EMBL" id="BAABME010024541">
    <property type="protein sequence ID" value="GAA0170419.1"/>
    <property type="molecule type" value="Genomic_DNA"/>
</dbReference>
<dbReference type="AlphaFoldDB" id="A0AAV3R225"/>
<accession>A0AAV3R225</accession>
<reference evidence="2 3" key="1">
    <citation type="submission" date="2024-01" db="EMBL/GenBank/DDBJ databases">
        <title>The complete chloroplast genome sequence of Lithospermum erythrorhizon: insights into the phylogenetic relationship among Boraginaceae species and the maternal lineages of purple gromwells.</title>
        <authorList>
            <person name="Okada T."/>
            <person name="Watanabe K."/>
        </authorList>
    </citation>
    <scope>NUCLEOTIDE SEQUENCE [LARGE SCALE GENOMIC DNA]</scope>
</reference>
<keyword evidence="3" id="KW-1185">Reference proteome</keyword>
<evidence type="ECO:0000313" key="3">
    <source>
        <dbReference type="Proteomes" id="UP001454036"/>
    </source>
</evidence>
<sequence>MRGVFAIGPLGGLRGYVQAFNPGALGEGGLARGKAGETEASCAREEVRELKEEVQALKTETARHPKEIWAAVENYKQSAELQSTLLAAVEEFKESREFEAALSAAVERFKKSPKFLDALGANSTYGAFSFVKKYKEKYPDHRSDYVKFQEDYKGSWFADLDLDTSSSDDEDEQDAPPASDAPSPA</sequence>